<gene>
    <name evidence="2" type="primary">20347848</name>
    <name evidence="1" type="ORF">GGTG_07390</name>
</gene>
<dbReference type="HOGENOM" id="CLU_2574020_0_0_1"/>
<keyword evidence="3" id="KW-1185">Reference proteome</keyword>
<proteinExistence type="predicted"/>
<reference evidence="1" key="2">
    <citation type="submission" date="2010-07" db="EMBL/GenBank/DDBJ databases">
        <authorList>
            <consortium name="The Broad Institute Genome Sequencing Platform"/>
            <consortium name="Broad Institute Genome Sequencing Center for Infectious Disease"/>
            <person name="Ma L.-J."/>
            <person name="Dead R."/>
            <person name="Young S."/>
            <person name="Zeng Q."/>
            <person name="Koehrsen M."/>
            <person name="Alvarado L."/>
            <person name="Berlin A."/>
            <person name="Chapman S.B."/>
            <person name="Chen Z."/>
            <person name="Freedman E."/>
            <person name="Gellesch M."/>
            <person name="Goldberg J."/>
            <person name="Griggs A."/>
            <person name="Gujja S."/>
            <person name="Heilman E.R."/>
            <person name="Heiman D."/>
            <person name="Hepburn T."/>
            <person name="Howarth C."/>
            <person name="Jen D."/>
            <person name="Larson L."/>
            <person name="Mehta T."/>
            <person name="Neiman D."/>
            <person name="Pearson M."/>
            <person name="Roberts A."/>
            <person name="Saif S."/>
            <person name="Shea T."/>
            <person name="Shenoy N."/>
            <person name="Sisk P."/>
            <person name="Stolte C."/>
            <person name="Sykes S."/>
            <person name="Walk T."/>
            <person name="White J."/>
            <person name="Yandava C."/>
            <person name="Haas B."/>
            <person name="Nusbaum C."/>
            <person name="Birren B."/>
        </authorList>
    </citation>
    <scope>NUCLEOTIDE SEQUENCE</scope>
    <source>
        <strain evidence="1">R3-111a-1</strain>
    </source>
</reference>
<dbReference type="EnsemblFungi" id="EJT73534">
    <property type="protein sequence ID" value="EJT73534"/>
    <property type="gene ID" value="GGTG_07390"/>
</dbReference>
<organism evidence="1">
    <name type="scientific">Gaeumannomyces tritici (strain R3-111a-1)</name>
    <name type="common">Wheat and barley take-all root rot fungus</name>
    <name type="synonym">Gaeumannomyces graminis var. tritici</name>
    <dbReference type="NCBI Taxonomy" id="644352"/>
    <lineage>
        <taxon>Eukaryota</taxon>
        <taxon>Fungi</taxon>
        <taxon>Dikarya</taxon>
        <taxon>Ascomycota</taxon>
        <taxon>Pezizomycotina</taxon>
        <taxon>Sordariomycetes</taxon>
        <taxon>Sordariomycetidae</taxon>
        <taxon>Magnaporthales</taxon>
        <taxon>Magnaporthaceae</taxon>
        <taxon>Gaeumannomyces</taxon>
    </lineage>
</organism>
<reference evidence="2" key="5">
    <citation type="submission" date="2018-04" db="UniProtKB">
        <authorList>
            <consortium name="EnsemblFungi"/>
        </authorList>
    </citation>
    <scope>IDENTIFICATION</scope>
    <source>
        <strain evidence="2">R3-111a-1</strain>
    </source>
</reference>
<name>J3P1J2_GAET3</name>
<evidence type="ECO:0000313" key="2">
    <source>
        <dbReference type="EnsemblFungi" id="EJT73534"/>
    </source>
</evidence>
<dbReference type="GeneID" id="20347848"/>
<reference evidence="2" key="4">
    <citation type="journal article" date="2015" name="G3 (Bethesda)">
        <title>Genome sequences of three phytopathogenic species of the Magnaporthaceae family of fungi.</title>
        <authorList>
            <person name="Okagaki L.H."/>
            <person name="Nunes C.C."/>
            <person name="Sailsbery J."/>
            <person name="Clay B."/>
            <person name="Brown D."/>
            <person name="John T."/>
            <person name="Oh Y."/>
            <person name="Young N."/>
            <person name="Fitzgerald M."/>
            <person name="Haas B.J."/>
            <person name="Zeng Q."/>
            <person name="Young S."/>
            <person name="Adiconis X."/>
            <person name="Fan L."/>
            <person name="Levin J.Z."/>
            <person name="Mitchell T.K."/>
            <person name="Okubara P.A."/>
            <person name="Farman M.L."/>
            <person name="Kohn L.M."/>
            <person name="Birren B."/>
            <person name="Ma L.-J."/>
            <person name="Dean R.A."/>
        </authorList>
    </citation>
    <scope>NUCLEOTIDE SEQUENCE</scope>
    <source>
        <strain evidence="2">R3-111a-1</strain>
    </source>
</reference>
<reference evidence="1" key="3">
    <citation type="submission" date="2010-09" db="EMBL/GenBank/DDBJ databases">
        <title>Annotation of Gaeumannomyces graminis var. tritici R3-111a-1.</title>
        <authorList>
            <consortium name="The Broad Institute Genome Sequencing Platform"/>
            <person name="Ma L.-J."/>
            <person name="Dead R."/>
            <person name="Young S.K."/>
            <person name="Zeng Q."/>
            <person name="Gargeya S."/>
            <person name="Fitzgerald M."/>
            <person name="Haas B."/>
            <person name="Abouelleil A."/>
            <person name="Alvarado L."/>
            <person name="Arachchi H.M."/>
            <person name="Berlin A."/>
            <person name="Brown A."/>
            <person name="Chapman S.B."/>
            <person name="Chen Z."/>
            <person name="Dunbar C."/>
            <person name="Freedman E."/>
            <person name="Gearin G."/>
            <person name="Gellesch M."/>
            <person name="Goldberg J."/>
            <person name="Griggs A."/>
            <person name="Gujja S."/>
            <person name="Heiman D."/>
            <person name="Howarth C."/>
            <person name="Larson L."/>
            <person name="Lui A."/>
            <person name="MacDonald P.J.P."/>
            <person name="Mehta T."/>
            <person name="Montmayeur A."/>
            <person name="Murphy C."/>
            <person name="Neiman D."/>
            <person name="Pearson M."/>
            <person name="Priest M."/>
            <person name="Roberts A."/>
            <person name="Saif S."/>
            <person name="Shea T."/>
            <person name="Shenoy N."/>
            <person name="Sisk P."/>
            <person name="Stolte C."/>
            <person name="Sykes S."/>
            <person name="Yandava C."/>
            <person name="Wortman J."/>
            <person name="Nusbaum C."/>
            <person name="Birren B."/>
        </authorList>
    </citation>
    <scope>NUCLEOTIDE SEQUENCE</scope>
    <source>
        <strain evidence="1">R3-111a-1</strain>
    </source>
</reference>
<dbReference type="AlphaFoldDB" id="J3P1J2"/>
<evidence type="ECO:0000313" key="1">
    <source>
        <dbReference type="EMBL" id="EJT73534.1"/>
    </source>
</evidence>
<sequence length="81" mass="9535">MAPIGFYIRSRFLNWSKPKSRKIISKFSAGSLVNNSRKKNYKHGIRYLLLRVVFQQPFGSISCTTCMRIMAREINFNKIYI</sequence>
<dbReference type="EMBL" id="GL385398">
    <property type="protein sequence ID" value="EJT73534.1"/>
    <property type="molecule type" value="Genomic_DNA"/>
</dbReference>
<accession>J3P1J2</accession>
<dbReference type="RefSeq" id="XP_009223478.1">
    <property type="nucleotide sequence ID" value="XM_009225214.1"/>
</dbReference>
<dbReference type="Proteomes" id="UP000006039">
    <property type="component" value="Unassembled WGS sequence"/>
</dbReference>
<reference evidence="3" key="1">
    <citation type="submission" date="2010-07" db="EMBL/GenBank/DDBJ databases">
        <title>The genome sequence of Gaeumannomyces graminis var. tritici strain R3-111a-1.</title>
        <authorList>
            <consortium name="The Broad Institute Genome Sequencing Platform"/>
            <person name="Ma L.-J."/>
            <person name="Dead R."/>
            <person name="Young S."/>
            <person name="Zeng Q."/>
            <person name="Koehrsen M."/>
            <person name="Alvarado L."/>
            <person name="Berlin A."/>
            <person name="Chapman S.B."/>
            <person name="Chen Z."/>
            <person name="Freedman E."/>
            <person name="Gellesch M."/>
            <person name="Goldberg J."/>
            <person name="Griggs A."/>
            <person name="Gujja S."/>
            <person name="Heilman E.R."/>
            <person name="Heiman D."/>
            <person name="Hepburn T."/>
            <person name="Howarth C."/>
            <person name="Jen D."/>
            <person name="Larson L."/>
            <person name="Mehta T."/>
            <person name="Neiman D."/>
            <person name="Pearson M."/>
            <person name="Roberts A."/>
            <person name="Saif S."/>
            <person name="Shea T."/>
            <person name="Shenoy N."/>
            <person name="Sisk P."/>
            <person name="Stolte C."/>
            <person name="Sykes S."/>
            <person name="Walk T."/>
            <person name="White J."/>
            <person name="Yandava C."/>
            <person name="Haas B."/>
            <person name="Nusbaum C."/>
            <person name="Birren B."/>
        </authorList>
    </citation>
    <scope>NUCLEOTIDE SEQUENCE [LARGE SCALE GENOMIC DNA]</scope>
    <source>
        <strain evidence="3">R3-111a-1</strain>
    </source>
</reference>
<evidence type="ECO:0000313" key="3">
    <source>
        <dbReference type="Proteomes" id="UP000006039"/>
    </source>
</evidence>
<dbReference type="VEuPathDB" id="FungiDB:GGTG_07390"/>
<protein>
    <submittedName>
        <fullName evidence="1 2">Uncharacterized protein</fullName>
    </submittedName>
</protein>